<proteinExistence type="predicted"/>
<dbReference type="Pfam" id="PF25967">
    <property type="entry name" value="RND-MFP_C"/>
    <property type="match status" value="1"/>
</dbReference>
<reference evidence="3 4" key="1">
    <citation type="submission" date="2019-05" db="EMBL/GenBank/DDBJ databases">
        <authorList>
            <person name="Lee S.D."/>
        </authorList>
    </citation>
    <scope>NUCLEOTIDE SEQUENCE [LARGE SCALE GENOMIC DNA]</scope>
    <source>
        <strain evidence="3 4">C5-26</strain>
    </source>
</reference>
<gene>
    <name evidence="3" type="ORF">FGL98_01270</name>
</gene>
<dbReference type="PANTHER" id="PTHR30469:SF38">
    <property type="entry name" value="HLYD FAMILY SECRETION PROTEIN"/>
    <property type="match status" value="1"/>
</dbReference>
<feature type="domain" description="Multidrug resistance protein MdtA-like C-terminal permuted SH3" evidence="2">
    <location>
        <begin position="107"/>
        <end position="163"/>
    </location>
</feature>
<dbReference type="GO" id="GO:1990281">
    <property type="term" value="C:efflux pump complex"/>
    <property type="evidence" value="ECO:0007669"/>
    <property type="project" value="TreeGrafter"/>
</dbReference>
<reference evidence="3 4" key="2">
    <citation type="submission" date="2019-08" db="EMBL/GenBank/DDBJ databases">
        <title>Jejuicoccus antrihumi gen. nov., sp. nov., a new member of the family Dermacoccaceae isolated from a cave.</title>
        <authorList>
            <person name="Schumann P."/>
            <person name="Kim I.S."/>
        </authorList>
    </citation>
    <scope>NUCLEOTIDE SEQUENCE [LARGE SCALE GENOMIC DNA]</scope>
    <source>
        <strain evidence="3 4">C5-26</strain>
    </source>
</reference>
<keyword evidence="4" id="KW-1185">Reference proteome</keyword>
<dbReference type="AlphaFoldDB" id="A0A563E953"/>
<dbReference type="EMBL" id="VCQV01000001">
    <property type="protein sequence ID" value="TWP39046.1"/>
    <property type="molecule type" value="Genomic_DNA"/>
</dbReference>
<name>A0A563E953_9MICO</name>
<dbReference type="GO" id="GO:0015562">
    <property type="term" value="F:efflux transmembrane transporter activity"/>
    <property type="evidence" value="ECO:0007669"/>
    <property type="project" value="TreeGrafter"/>
</dbReference>
<protein>
    <recommendedName>
        <fullName evidence="2">Multidrug resistance protein MdtA-like C-terminal permuted SH3 domain-containing protein</fullName>
    </recommendedName>
</protein>
<evidence type="ECO:0000256" key="1">
    <source>
        <dbReference type="SAM" id="MobiDB-lite"/>
    </source>
</evidence>
<organism evidence="3 4">
    <name type="scientific">Leekyejoonella antrihumi</name>
    <dbReference type="NCBI Taxonomy" id="1660198"/>
    <lineage>
        <taxon>Bacteria</taxon>
        <taxon>Bacillati</taxon>
        <taxon>Actinomycetota</taxon>
        <taxon>Actinomycetes</taxon>
        <taxon>Micrococcales</taxon>
        <taxon>Dermacoccaceae</taxon>
        <taxon>Leekyejoonella</taxon>
    </lineage>
</organism>
<dbReference type="Gene3D" id="2.40.30.170">
    <property type="match status" value="1"/>
</dbReference>
<accession>A0A563E953</accession>
<dbReference type="Proteomes" id="UP000320244">
    <property type="component" value="Unassembled WGS sequence"/>
</dbReference>
<sequence>MVAAVGMTAGQDATSSSSITIVGQGDAQITLQASLTQLPSLSVGQTAQVSAPGALGTIAASVTQIGILPSSTSSPTYPVTVVVPDAPPPLASGTSVQVAVDTKTATNAVTVPVSALAMLGNGRASVQVANGTSVTTTIVGVGAIGDGRAQVTNGLKAGQSVVLADLTSVFPSNESGSTSSLTGRGFSGGGGGGGRFGGSR</sequence>
<dbReference type="PANTHER" id="PTHR30469">
    <property type="entry name" value="MULTIDRUG RESISTANCE PROTEIN MDTA"/>
    <property type="match status" value="1"/>
</dbReference>
<feature type="region of interest" description="Disordered" evidence="1">
    <location>
        <begin position="172"/>
        <end position="200"/>
    </location>
</feature>
<comment type="caution">
    <text evidence="3">The sequence shown here is derived from an EMBL/GenBank/DDBJ whole genome shotgun (WGS) entry which is preliminary data.</text>
</comment>
<feature type="compositionally biased region" description="Gly residues" evidence="1">
    <location>
        <begin position="185"/>
        <end position="200"/>
    </location>
</feature>
<evidence type="ECO:0000313" key="4">
    <source>
        <dbReference type="Proteomes" id="UP000320244"/>
    </source>
</evidence>
<dbReference type="InterPro" id="IPR058627">
    <property type="entry name" value="MdtA-like_C"/>
</dbReference>
<feature type="compositionally biased region" description="Low complexity" evidence="1">
    <location>
        <begin position="175"/>
        <end position="184"/>
    </location>
</feature>
<evidence type="ECO:0000313" key="3">
    <source>
        <dbReference type="EMBL" id="TWP39046.1"/>
    </source>
</evidence>
<evidence type="ECO:0000259" key="2">
    <source>
        <dbReference type="Pfam" id="PF25967"/>
    </source>
</evidence>
<dbReference type="Gene3D" id="2.40.420.20">
    <property type="match status" value="1"/>
</dbReference>